<dbReference type="PROSITE" id="PS50188">
    <property type="entry name" value="B302_SPRY"/>
    <property type="match status" value="1"/>
</dbReference>
<comment type="caution">
    <text evidence="3">The sequence shown here is derived from an EMBL/GenBank/DDBJ whole genome shotgun (WGS) entry which is preliminary data.</text>
</comment>
<dbReference type="SMART" id="SM00449">
    <property type="entry name" value="SPRY"/>
    <property type="match status" value="1"/>
</dbReference>
<accession>A0A8B6HBI6</accession>
<gene>
    <name evidence="3" type="ORF">MGAL_10B024031</name>
</gene>
<dbReference type="PANTHER" id="PTHR20951:SF2">
    <property type="entry name" value="SPRY DOMAIN-CONTAINING PROTEIN 7"/>
    <property type="match status" value="1"/>
</dbReference>
<dbReference type="InterPro" id="IPR001870">
    <property type="entry name" value="B30.2/SPRY"/>
</dbReference>
<dbReference type="AlphaFoldDB" id="A0A8B6HBI6"/>
<dbReference type="InterPro" id="IPR035766">
    <property type="entry name" value="SPRYD7"/>
</dbReference>
<dbReference type="PANTHER" id="PTHR20951">
    <property type="entry name" value="C13ORF1 PROTEIN-RELATED"/>
    <property type="match status" value="1"/>
</dbReference>
<protein>
    <recommendedName>
        <fullName evidence="1">SPRY domain-containing protein 7</fullName>
    </recommendedName>
</protein>
<dbReference type="CDD" id="cd12880">
    <property type="entry name" value="SPRYD7"/>
    <property type="match status" value="1"/>
</dbReference>
<dbReference type="EMBL" id="UYJE01009744">
    <property type="protein sequence ID" value="VDI76340.1"/>
    <property type="molecule type" value="Genomic_DNA"/>
</dbReference>
<evidence type="ECO:0000259" key="2">
    <source>
        <dbReference type="PROSITE" id="PS50188"/>
    </source>
</evidence>
<evidence type="ECO:0000313" key="3">
    <source>
        <dbReference type="EMBL" id="VDI76340.1"/>
    </source>
</evidence>
<dbReference type="Pfam" id="PF00622">
    <property type="entry name" value="SPRY"/>
    <property type="match status" value="1"/>
</dbReference>
<evidence type="ECO:0000256" key="1">
    <source>
        <dbReference type="ARBA" id="ARBA00021772"/>
    </source>
</evidence>
<dbReference type="InterPro" id="IPR043136">
    <property type="entry name" value="B30.2/SPRY_sf"/>
</dbReference>
<organism evidence="3 4">
    <name type="scientific">Mytilus galloprovincialis</name>
    <name type="common">Mediterranean mussel</name>
    <dbReference type="NCBI Taxonomy" id="29158"/>
    <lineage>
        <taxon>Eukaryota</taxon>
        <taxon>Metazoa</taxon>
        <taxon>Spiralia</taxon>
        <taxon>Lophotrochozoa</taxon>
        <taxon>Mollusca</taxon>
        <taxon>Bivalvia</taxon>
        <taxon>Autobranchia</taxon>
        <taxon>Pteriomorphia</taxon>
        <taxon>Mytilida</taxon>
        <taxon>Mytiloidea</taxon>
        <taxon>Mytilidae</taxon>
        <taxon>Mytilinae</taxon>
        <taxon>Mytilus</taxon>
    </lineage>
</organism>
<dbReference type="Proteomes" id="UP000596742">
    <property type="component" value="Unassembled WGS sequence"/>
</dbReference>
<sequence length="194" mass="21345">MSLTRCLCCLRMLNGNSGHIPLKEIPTVQLDTNHMGNDVVIVKNGKRICGTGAALSNAPIAQDKAYFEVKLQSTGVWGVGLATKRCNVNAVPLGQDSDSWVVNHDAVMYHNKEQKGTMSQSLNEGDTLGITYDHVHLNFYLNGQPLNCPFSGMKGTVFPVFYVDEGAVLDVQFDHFYHQPPDGFDSIMIEQSLL</sequence>
<dbReference type="SUPFAM" id="SSF49899">
    <property type="entry name" value="Concanavalin A-like lectins/glucanases"/>
    <property type="match status" value="1"/>
</dbReference>
<dbReference type="InterPro" id="IPR003877">
    <property type="entry name" value="SPRY_dom"/>
</dbReference>
<dbReference type="Gene3D" id="2.60.120.920">
    <property type="match status" value="1"/>
</dbReference>
<name>A0A8B6HBI6_MYTGA</name>
<evidence type="ECO:0000313" key="4">
    <source>
        <dbReference type="Proteomes" id="UP000596742"/>
    </source>
</evidence>
<dbReference type="InterPro" id="IPR013320">
    <property type="entry name" value="ConA-like_dom_sf"/>
</dbReference>
<feature type="domain" description="B30.2/SPRY" evidence="2">
    <location>
        <begin position="1"/>
        <end position="178"/>
    </location>
</feature>
<proteinExistence type="predicted"/>
<dbReference type="OrthoDB" id="40953at2759"/>
<keyword evidence="4" id="KW-1185">Reference proteome</keyword>
<reference evidence="3" key="1">
    <citation type="submission" date="2018-11" db="EMBL/GenBank/DDBJ databases">
        <authorList>
            <person name="Alioto T."/>
            <person name="Alioto T."/>
        </authorList>
    </citation>
    <scope>NUCLEOTIDE SEQUENCE</scope>
</reference>